<sequence>CDNGLDDSDGEGIFDLTSVESEVLGLLDPAQYSVSYHESAQDAADNASPIATPGNYTSTGGIVYIRVTNNATGCYDVVELELIVHPLPQANQPTPYTLCDENTVNGQPDETEVFDLTSKTEEIIGNQDGINLTFHHTLADAESGANAIVNPEAYTNQSTVEAIYVRVTFEATGCYRIVLLDIRVAPLPVLVPPSAEDLLVCDPDGDGFAQFDLEALVEDMVDNGEDLAVTFHETAIDAENGLNPIPNPDNYTNNVAYAQTIYVRVENTVTGCYTSTAYALDLVVVDAPQLPDLEDITLCDEDNNDQDGVTAIDLTIHDAVILDALDGTDADYTIHYFTTEAAAEAGAPRITNDTAYNGADGQVIWVRVEDIATGCYSIATFTLHVNTPLALTTPPVLTICNEALPNDGQAEFDLTVMDNTILGPFGVGLGYTVNYYEPGATTPIANPSSYVNPSNPLTLTVEVITLEGCKSYTTLTIRVLPLPTPNTEPDALVLCDDNGAGDGVEEFDLTLAADDIMDNEPNLVLSYHQSYEDADQDINPIADPTAYESGNAIVYVRVEANTGNPNDAVCYQIVELELIVNPLPALGENGTIPPYAICEQNTDGFATFILSSHIPEILQGADQDPADYLVRFYFDQAALDA</sequence>
<feature type="non-terminal residue" evidence="1">
    <location>
        <position position="1"/>
    </location>
</feature>
<gene>
    <name evidence="1" type="ORF">ABS768_17470</name>
</gene>
<evidence type="ECO:0000313" key="1">
    <source>
        <dbReference type="EMBL" id="MFL9839289.1"/>
    </source>
</evidence>
<proteinExistence type="predicted"/>
<name>A0ABW8YGG6_9FLAO</name>
<organism evidence="1 2">
    <name type="scientific">Flavobacterium rhizophilum</name>
    <dbReference type="NCBI Taxonomy" id="3163296"/>
    <lineage>
        <taxon>Bacteria</taxon>
        <taxon>Pseudomonadati</taxon>
        <taxon>Bacteroidota</taxon>
        <taxon>Flavobacteriia</taxon>
        <taxon>Flavobacteriales</taxon>
        <taxon>Flavobacteriaceae</taxon>
        <taxon>Flavobacterium</taxon>
    </lineage>
</organism>
<comment type="caution">
    <text evidence="1">The sequence shown here is derived from an EMBL/GenBank/DDBJ whole genome shotgun (WGS) entry which is preliminary data.</text>
</comment>
<reference evidence="1 2" key="1">
    <citation type="submission" date="2024-06" db="EMBL/GenBank/DDBJ databases">
        <authorList>
            <person name="Kaempfer P."/>
            <person name="Viver T."/>
        </authorList>
    </citation>
    <scope>NUCLEOTIDE SEQUENCE [LARGE SCALE GENOMIC DNA]</scope>
    <source>
        <strain evidence="1 2">ST-75</strain>
    </source>
</reference>
<protein>
    <submittedName>
        <fullName evidence="1">Uncharacterized protein</fullName>
    </submittedName>
</protein>
<accession>A0ABW8YGG6</accession>
<keyword evidence="2" id="KW-1185">Reference proteome</keyword>
<evidence type="ECO:0000313" key="2">
    <source>
        <dbReference type="Proteomes" id="UP001629059"/>
    </source>
</evidence>
<dbReference type="Proteomes" id="UP001629059">
    <property type="component" value="Unassembled WGS sequence"/>
</dbReference>
<dbReference type="EMBL" id="JBELQB010000023">
    <property type="protein sequence ID" value="MFL9839289.1"/>
    <property type="molecule type" value="Genomic_DNA"/>
</dbReference>
<feature type="non-terminal residue" evidence="1">
    <location>
        <position position="641"/>
    </location>
</feature>